<dbReference type="SUPFAM" id="SSF53448">
    <property type="entry name" value="Nucleotide-diphospho-sugar transferases"/>
    <property type="match status" value="1"/>
</dbReference>
<organism evidence="1 2">
    <name type="scientific">Gluconacetobacter asukensis</name>
    <dbReference type="NCBI Taxonomy" id="1017181"/>
    <lineage>
        <taxon>Bacteria</taxon>
        <taxon>Pseudomonadati</taxon>
        <taxon>Pseudomonadota</taxon>
        <taxon>Alphaproteobacteria</taxon>
        <taxon>Acetobacterales</taxon>
        <taxon>Acetobacteraceae</taxon>
        <taxon>Gluconacetobacter</taxon>
    </lineage>
</organism>
<reference evidence="1 2" key="1">
    <citation type="submission" date="2020-04" db="EMBL/GenBank/DDBJ databases">
        <title>Description of novel Gluconacetobacter.</title>
        <authorList>
            <person name="Sombolestani A."/>
        </authorList>
    </citation>
    <scope>NUCLEOTIDE SEQUENCE [LARGE SCALE GENOMIC DNA]</scope>
    <source>
        <strain evidence="1 2">LMG 27724</strain>
    </source>
</reference>
<accession>A0A7W4J171</accession>
<dbReference type="RefSeq" id="WP_182979308.1">
    <property type="nucleotide sequence ID" value="NZ_BAABGB010000019.1"/>
</dbReference>
<evidence type="ECO:0008006" key="3">
    <source>
        <dbReference type="Google" id="ProtNLM"/>
    </source>
</evidence>
<dbReference type="AlphaFoldDB" id="A0A7W4J171"/>
<name>A0A7W4J171_9PROT</name>
<dbReference type="InterPro" id="IPR029044">
    <property type="entry name" value="Nucleotide-diphossugar_trans"/>
</dbReference>
<keyword evidence="2" id="KW-1185">Reference proteome</keyword>
<dbReference type="Proteomes" id="UP000577891">
    <property type="component" value="Unassembled WGS sequence"/>
</dbReference>
<comment type="caution">
    <text evidence="1">The sequence shown here is derived from an EMBL/GenBank/DDBJ whole genome shotgun (WGS) entry which is preliminary data.</text>
</comment>
<sequence>MTKVQCFTSASFSYLDRVRVLGETLHRHHPDWAFTFCLSDIEPEGFVFNLDEEPIDALVRIGELGIPNLDSWMFEHDIVELCTAVKGKMLCRLLEQGAEKIVYIDPDIAIFADLTDIERALDTHNVILTPHQLRPDTSEIAIRDNEIGSLKFGIYNLGFVAVSGRPEGRRFAEWWRDRLLSFCFDDVPNGLFTDQKWCDHVPAFFDDVLILRDPGYNVASWNLSQRPIAIDSNGVIRAADSVLRFFHFTKVTWAGEVMLERYCGNRIEVFELMYWYRDQLAQKAPKGLPERWWAFARYESGNPIPPQHRLAYRQDGALRRQFPHPFSSGANSFENFMKEREVR</sequence>
<protein>
    <recommendedName>
        <fullName evidence="3">Glycosyl transferase</fullName>
    </recommendedName>
</protein>
<proteinExistence type="predicted"/>
<dbReference type="Gene3D" id="3.90.550.10">
    <property type="entry name" value="Spore Coat Polysaccharide Biosynthesis Protein SpsA, Chain A"/>
    <property type="match status" value="1"/>
</dbReference>
<dbReference type="EMBL" id="JABEQE010000009">
    <property type="protein sequence ID" value="MBB2172780.1"/>
    <property type="molecule type" value="Genomic_DNA"/>
</dbReference>
<evidence type="ECO:0000313" key="1">
    <source>
        <dbReference type="EMBL" id="MBB2172780.1"/>
    </source>
</evidence>
<gene>
    <name evidence="1" type="ORF">HLH35_11740</name>
</gene>
<evidence type="ECO:0000313" key="2">
    <source>
        <dbReference type="Proteomes" id="UP000577891"/>
    </source>
</evidence>